<dbReference type="PANTHER" id="PTHR43662">
    <property type="match status" value="1"/>
</dbReference>
<evidence type="ECO:0000313" key="2">
    <source>
        <dbReference type="EMBL" id="CAA9308472.1"/>
    </source>
</evidence>
<evidence type="ECO:0000259" key="1">
    <source>
        <dbReference type="Pfam" id="PF09362"/>
    </source>
</evidence>
<accession>A0A6J4KK63</accession>
<sequence>KDTSCNLPFATSSYWNPVIKDGTTEDNQPKRISVYYTGKNDQTKVQPIPDGLQLVGNKDNGRVDYRCGDEPPVTSPPYGCTADEYRIRVHFPECWDHSSREPDSLVRMRGGSCPSSHPYQIPTIRMSVHYENVGGVLEGPLQVSAGGGEFLGADFFHADVFAASQEPDFRDIIKKCVNNVADGAVPPAVCRPGLRPDTTLAPSRPFGTVASGSGTFTFSSPEPDATFECRVSKFGTTPRSFGPCSGDGTHDVSGLRNGAYTFEVRAVEPFSGQEDLTPAAVLGR</sequence>
<dbReference type="Pfam" id="PF09362">
    <property type="entry name" value="DUF1996"/>
    <property type="match status" value="1"/>
</dbReference>
<organism evidence="2">
    <name type="scientific">uncultured Chloroflexia bacterium</name>
    <dbReference type="NCBI Taxonomy" id="1672391"/>
    <lineage>
        <taxon>Bacteria</taxon>
        <taxon>Bacillati</taxon>
        <taxon>Chloroflexota</taxon>
        <taxon>Chloroflexia</taxon>
        <taxon>environmental samples</taxon>
    </lineage>
</organism>
<feature type="domain" description="DUF1996" evidence="1">
    <location>
        <begin position="2"/>
        <end position="133"/>
    </location>
</feature>
<feature type="non-terminal residue" evidence="2">
    <location>
        <position position="1"/>
    </location>
</feature>
<reference evidence="2" key="1">
    <citation type="submission" date="2020-02" db="EMBL/GenBank/DDBJ databases">
        <authorList>
            <person name="Meier V. D."/>
        </authorList>
    </citation>
    <scope>NUCLEOTIDE SEQUENCE</scope>
    <source>
        <strain evidence="2">AVDCRST_MAG93</strain>
    </source>
</reference>
<proteinExistence type="predicted"/>
<dbReference type="EMBL" id="CADCTR010001709">
    <property type="protein sequence ID" value="CAA9308472.1"/>
    <property type="molecule type" value="Genomic_DNA"/>
</dbReference>
<protein>
    <recommendedName>
        <fullName evidence="1">DUF1996 domain-containing protein</fullName>
    </recommendedName>
</protein>
<dbReference type="AlphaFoldDB" id="A0A6J4KK63"/>
<dbReference type="PANTHER" id="PTHR43662:SF3">
    <property type="entry name" value="DOMAIN PROTEIN, PUTATIVE (AFU_ORTHOLOGUE AFUA_6G11970)-RELATED"/>
    <property type="match status" value="1"/>
</dbReference>
<name>A0A6J4KK63_9CHLR</name>
<gene>
    <name evidence="2" type="ORF">AVDCRST_MAG93-5067</name>
</gene>
<dbReference type="InterPro" id="IPR018535">
    <property type="entry name" value="DUF1996"/>
</dbReference>